<dbReference type="InterPro" id="IPR019734">
    <property type="entry name" value="TPR_rpt"/>
</dbReference>
<dbReference type="RefSeq" id="WP_149681045.1">
    <property type="nucleotide sequence ID" value="NZ_FNBI01000001.1"/>
</dbReference>
<dbReference type="Proteomes" id="UP000323502">
    <property type="component" value="Unassembled WGS sequence"/>
</dbReference>
<dbReference type="Gene3D" id="1.25.40.10">
    <property type="entry name" value="Tetratricopeptide repeat domain"/>
    <property type="match status" value="2"/>
</dbReference>
<protein>
    <submittedName>
        <fullName evidence="2">Tetratricopeptide repeat protein</fullName>
    </submittedName>
    <submittedName>
        <fullName evidence="3">Tetratricopeptide repeat-containing protein</fullName>
    </submittedName>
</protein>
<keyword evidence="1" id="KW-0732">Signal</keyword>
<dbReference type="OrthoDB" id="7566477at2"/>
<dbReference type="SMART" id="SM00028">
    <property type="entry name" value="TPR"/>
    <property type="match status" value="5"/>
</dbReference>
<reference evidence="2 5" key="2">
    <citation type="submission" date="2019-12" db="EMBL/GenBank/DDBJ databases">
        <authorList>
            <person name="Zheng J."/>
        </authorList>
    </citation>
    <scope>NUCLEOTIDE SEQUENCE [LARGE SCALE GENOMIC DNA]</scope>
    <source>
        <strain evidence="2 5">DSM 27347</strain>
    </source>
</reference>
<feature type="chain" id="PRO_5036019079" evidence="1">
    <location>
        <begin position="19"/>
        <end position="227"/>
    </location>
</feature>
<evidence type="ECO:0000313" key="2">
    <source>
        <dbReference type="EMBL" id="MWC42550.1"/>
    </source>
</evidence>
<evidence type="ECO:0000313" key="4">
    <source>
        <dbReference type="Proteomes" id="UP000323502"/>
    </source>
</evidence>
<dbReference type="Proteomes" id="UP000436801">
    <property type="component" value="Unassembled WGS sequence"/>
</dbReference>
<sequence length="227" mass="23032">MILPLLLALATQAGASCATEPKDPTPAARAAATQCRGLALAAGKNWSGAAQAFEQAAALAPRDRAAAYWAQAGNAWLAGGDTFKAKAALDHALAAGTLSGLDLGEAQLDHARVLVAENDLAGARTDLNAALANAPEDPLAWLLSATLARRMGDLPRAKADIAHALERASDDASVQLEAGNIAARDGDEAGARAAWTMAMRIAPTAPAGISARAALSQFGPIPSTVTR</sequence>
<proteinExistence type="predicted"/>
<name>A0A1G7FTM7_9SPHN</name>
<dbReference type="SUPFAM" id="SSF48452">
    <property type="entry name" value="TPR-like"/>
    <property type="match status" value="1"/>
</dbReference>
<dbReference type="EMBL" id="WSUT01000005">
    <property type="protein sequence ID" value="MWC42550.1"/>
    <property type="molecule type" value="Genomic_DNA"/>
</dbReference>
<dbReference type="EMBL" id="FNBI01000001">
    <property type="protein sequence ID" value="SDE79142.1"/>
    <property type="molecule type" value="Genomic_DNA"/>
</dbReference>
<accession>A0A1G7FTM7</accession>
<dbReference type="AlphaFoldDB" id="A0A1G7FTM7"/>
<keyword evidence="4" id="KW-1185">Reference proteome</keyword>
<reference evidence="3 4" key="1">
    <citation type="submission" date="2016-10" db="EMBL/GenBank/DDBJ databases">
        <authorList>
            <person name="Varghese N."/>
            <person name="Submissions S."/>
        </authorList>
    </citation>
    <scope>NUCLEOTIDE SEQUENCE [LARGE SCALE GENOMIC DNA]</scope>
    <source>
        <strain evidence="3 4">S7-754</strain>
    </source>
</reference>
<evidence type="ECO:0000313" key="3">
    <source>
        <dbReference type="EMBL" id="SDE79142.1"/>
    </source>
</evidence>
<gene>
    <name evidence="2" type="ORF">GQR91_02605</name>
    <name evidence="3" type="ORF">SAMN05216557_101545</name>
</gene>
<feature type="signal peptide" evidence="1">
    <location>
        <begin position="1"/>
        <end position="18"/>
    </location>
</feature>
<organism evidence="3 4">
    <name type="scientific">Sphingomonas carotinifaciens</name>
    <dbReference type="NCBI Taxonomy" id="1166323"/>
    <lineage>
        <taxon>Bacteria</taxon>
        <taxon>Pseudomonadati</taxon>
        <taxon>Pseudomonadota</taxon>
        <taxon>Alphaproteobacteria</taxon>
        <taxon>Sphingomonadales</taxon>
        <taxon>Sphingomonadaceae</taxon>
        <taxon>Sphingomonas</taxon>
    </lineage>
</organism>
<dbReference type="InterPro" id="IPR011990">
    <property type="entry name" value="TPR-like_helical_dom_sf"/>
</dbReference>
<evidence type="ECO:0000313" key="5">
    <source>
        <dbReference type="Proteomes" id="UP000436801"/>
    </source>
</evidence>
<evidence type="ECO:0000256" key="1">
    <source>
        <dbReference type="SAM" id="SignalP"/>
    </source>
</evidence>